<protein>
    <submittedName>
        <fullName evidence="3">Membrane protein YqjD</fullName>
    </submittedName>
</protein>
<name>A0A7H4PHE4_9ENTR</name>
<dbReference type="AlphaFoldDB" id="A0A7H4PHE4"/>
<accession>A0A7H4PHE4</accession>
<dbReference type="InterPro" id="IPR043604">
    <property type="entry name" value="DUF883_N"/>
</dbReference>
<dbReference type="Proteomes" id="UP000254863">
    <property type="component" value="Unassembled WGS sequence"/>
</dbReference>
<evidence type="ECO:0000256" key="1">
    <source>
        <dbReference type="SAM" id="MobiDB-lite"/>
    </source>
</evidence>
<evidence type="ECO:0000259" key="2">
    <source>
        <dbReference type="Pfam" id="PF05957"/>
    </source>
</evidence>
<evidence type="ECO:0000313" key="3">
    <source>
        <dbReference type="EMBL" id="STW71846.1"/>
    </source>
</evidence>
<evidence type="ECO:0000313" key="4">
    <source>
        <dbReference type="Proteomes" id="UP000254863"/>
    </source>
</evidence>
<organism evidence="3 4">
    <name type="scientific">Klebsiella michiganensis</name>
    <dbReference type="NCBI Taxonomy" id="1134687"/>
    <lineage>
        <taxon>Bacteria</taxon>
        <taxon>Pseudomonadati</taxon>
        <taxon>Pseudomonadota</taxon>
        <taxon>Gammaproteobacteria</taxon>
        <taxon>Enterobacterales</taxon>
        <taxon>Enterobacteriaceae</taxon>
        <taxon>Klebsiella/Raoultella group</taxon>
        <taxon>Klebsiella</taxon>
    </lineage>
</organism>
<feature type="region of interest" description="Disordered" evidence="1">
    <location>
        <begin position="42"/>
        <end position="73"/>
    </location>
</feature>
<dbReference type="Pfam" id="PF05957">
    <property type="entry name" value="DUF883"/>
    <property type="match status" value="1"/>
</dbReference>
<proteinExistence type="predicted"/>
<feature type="domain" description="DUF883" evidence="2">
    <location>
        <begin position="8"/>
        <end position="48"/>
    </location>
</feature>
<dbReference type="EMBL" id="UGMS01000002">
    <property type="protein sequence ID" value="STW71846.1"/>
    <property type="molecule type" value="Genomic_DNA"/>
</dbReference>
<comment type="caution">
    <text evidence="3">The sequence shown here is derived from an EMBL/GenBank/DDBJ whole genome shotgun (WGS) entry which is preliminary data.</text>
</comment>
<gene>
    <name evidence="3" type="ORF">NCTC11685_05100</name>
</gene>
<sequence length="73" mass="7892">MAKDNVAEDLRAELKTLADTLEEVLNSSTDKSKEEIGKLRSKAESALKGKPCSPGGNQRCSPEANARNRCACR</sequence>
<reference evidence="3 4" key="1">
    <citation type="submission" date="2018-06" db="EMBL/GenBank/DDBJ databases">
        <authorList>
            <consortium name="Pathogen Informatics"/>
            <person name="Doyle S."/>
        </authorList>
    </citation>
    <scope>NUCLEOTIDE SEQUENCE [LARGE SCALE GENOMIC DNA]</scope>
    <source>
        <strain evidence="3 4">NCTC11685</strain>
    </source>
</reference>